<protein>
    <submittedName>
        <fullName evidence="3">Uncharacterized protein</fullName>
    </submittedName>
</protein>
<keyword evidence="1" id="KW-0175">Coiled coil</keyword>
<name>A0A640KXC4_LEITA</name>
<comment type="caution">
    <text evidence="3">The sequence shown here is derived from an EMBL/GenBank/DDBJ whole genome shotgun (WGS) entry which is preliminary data.</text>
</comment>
<accession>A0A640KXC4</accession>
<keyword evidence="4" id="KW-1185">Reference proteome</keyword>
<feature type="region of interest" description="Disordered" evidence="2">
    <location>
        <begin position="505"/>
        <end position="533"/>
    </location>
</feature>
<dbReference type="Proteomes" id="UP000419144">
    <property type="component" value="Unassembled WGS sequence"/>
</dbReference>
<evidence type="ECO:0000313" key="3">
    <source>
        <dbReference type="EMBL" id="GET92217.1"/>
    </source>
</evidence>
<gene>
    <name evidence="3" type="ORF">LtaPh_3414300</name>
</gene>
<evidence type="ECO:0000256" key="2">
    <source>
        <dbReference type="SAM" id="MobiDB-lite"/>
    </source>
</evidence>
<dbReference type="OrthoDB" id="267176at2759"/>
<dbReference type="VEuPathDB" id="TriTrypDB:LtaPh_3414300"/>
<feature type="coiled-coil region" evidence="1">
    <location>
        <begin position="281"/>
        <end position="315"/>
    </location>
</feature>
<dbReference type="AlphaFoldDB" id="A0A640KXC4"/>
<evidence type="ECO:0000256" key="1">
    <source>
        <dbReference type="SAM" id="Coils"/>
    </source>
</evidence>
<reference evidence="3" key="1">
    <citation type="submission" date="2019-11" db="EMBL/GenBank/DDBJ databases">
        <title>Leishmania tarentolae CDS.</title>
        <authorList>
            <person name="Goto Y."/>
            <person name="Yamagishi J."/>
        </authorList>
    </citation>
    <scope>NUCLEOTIDE SEQUENCE [LARGE SCALE GENOMIC DNA]</scope>
    <source>
        <strain evidence="3">Parrot Tar II</strain>
    </source>
</reference>
<evidence type="ECO:0000313" key="4">
    <source>
        <dbReference type="Proteomes" id="UP000419144"/>
    </source>
</evidence>
<dbReference type="EMBL" id="BLBS01000054">
    <property type="protein sequence ID" value="GET92217.1"/>
    <property type="molecule type" value="Genomic_DNA"/>
</dbReference>
<sequence length="560" mass="60350">MRSSVSKSGTTPPLRSTTVLLPPLTIPKSSAAGYTSIRLNTYHDTSDLRAALCKIQEVFMPTDQAALRVPKRSATTAGASASTSTAAEAAASVQLAKMCDDVSSWPTIVVEKSTVTQRSLKKKGLPAILRLAPQLVIYCFSFCNLQTLGVLCRVSVRMNVLVARQGSALWLAAAQRRRITISDPSCAREELRKALVHRAQERDAEEAYYEAEIARMEERLAARTQYIHSQNIDVDRTLQTNGDTSTPAAVKPEPFWLRQQRALQAKSGATVGSANTAPSALLQSTEMCTKLQTEIESLEEMKRACECRLNLQEELLLQQDAQLRQWQCLLLPSKMSALESSPSPASAGAATVSSGAQNQSGAAVAASPVLVSAAQVDEFERRIARLVLNGPASTSSASTTHATSGESSLPVVLRRGVESFASLELVLRAFGRGRPITESDSEDQETATMGSATATMAAAAASFDGAARAAAKRWSAFQKICPINGEYENVRLFLKAQAWRAASASPTHLHANTDGPRLAKNDGQVQQQPSPKPMPALLRLSGFIRRVDAMPDAQVLQKWM</sequence>
<organism evidence="3 4">
    <name type="scientific">Leishmania tarentolae</name>
    <name type="common">Sauroleishmania tarentolae</name>
    <dbReference type="NCBI Taxonomy" id="5689"/>
    <lineage>
        <taxon>Eukaryota</taxon>
        <taxon>Discoba</taxon>
        <taxon>Euglenozoa</taxon>
        <taxon>Kinetoplastea</taxon>
        <taxon>Metakinetoplastina</taxon>
        <taxon>Trypanosomatida</taxon>
        <taxon>Trypanosomatidae</taxon>
        <taxon>Leishmaniinae</taxon>
        <taxon>Leishmania</taxon>
        <taxon>lizard Leishmania</taxon>
    </lineage>
</organism>
<proteinExistence type="predicted"/>